<feature type="compositionally biased region" description="Basic and acidic residues" evidence="7">
    <location>
        <begin position="655"/>
        <end position="666"/>
    </location>
</feature>
<dbReference type="SUPFAM" id="SSF55874">
    <property type="entry name" value="ATPase domain of HSP90 chaperone/DNA topoisomerase II/histidine kinase"/>
    <property type="match status" value="1"/>
</dbReference>
<keyword evidence="8" id="KW-1133">Transmembrane helix</keyword>
<dbReference type="RefSeq" id="WP_380126265.1">
    <property type="nucleotide sequence ID" value="NZ_JBHSIU010000085.1"/>
</dbReference>
<evidence type="ECO:0000256" key="6">
    <source>
        <dbReference type="ARBA" id="ARBA00023012"/>
    </source>
</evidence>
<comment type="catalytic activity">
    <reaction evidence="1">
        <text>ATP + protein L-histidine = ADP + protein N-phospho-L-histidine.</text>
        <dbReference type="EC" id="2.7.13.3"/>
    </reaction>
</comment>
<protein>
    <recommendedName>
        <fullName evidence="2">histidine kinase</fullName>
        <ecNumber evidence="2">2.7.13.3</ecNumber>
    </recommendedName>
</protein>
<feature type="transmembrane region" description="Helical" evidence="8">
    <location>
        <begin position="307"/>
        <end position="326"/>
    </location>
</feature>
<keyword evidence="8" id="KW-0812">Transmembrane</keyword>
<gene>
    <name evidence="10" type="ORF">ACFPIJ_48360</name>
</gene>
<keyword evidence="6" id="KW-0902">Two-component regulatory system</keyword>
<name>A0ABV9WEA6_9ACTN</name>
<evidence type="ECO:0000256" key="8">
    <source>
        <dbReference type="SAM" id="Phobius"/>
    </source>
</evidence>
<dbReference type="PANTHER" id="PTHR44936">
    <property type="entry name" value="SENSOR PROTEIN CREC"/>
    <property type="match status" value="1"/>
</dbReference>
<dbReference type="Proteomes" id="UP001595912">
    <property type="component" value="Unassembled WGS sequence"/>
</dbReference>
<dbReference type="EC" id="2.7.13.3" evidence="2"/>
<feature type="compositionally biased region" description="Pro residues" evidence="7">
    <location>
        <begin position="669"/>
        <end position="681"/>
    </location>
</feature>
<evidence type="ECO:0000256" key="5">
    <source>
        <dbReference type="ARBA" id="ARBA00022777"/>
    </source>
</evidence>
<keyword evidence="4" id="KW-0808">Transferase</keyword>
<proteinExistence type="predicted"/>
<dbReference type="InterPro" id="IPR003594">
    <property type="entry name" value="HATPase_dom"/>
</dbReference>
<comment type="caution">
    <text evidence="10">The sequence shown here is derived from an EMBL/GenBank/DDBJ whole genome shotgun (WGS) entry which is preliminary data.</text>
</comment>
<evidence type="ECO:0000256" key="7">
    <source>
        <dbReference type="SAM" id="MobiDB-lite"/>
    </source>
</evidence>
<dbReference type="Pfam" id="PF02518">
    <property type="entry name" value="HATPase_c"/>
    <property type="match status" value="1"/>
</dbReference>
<keyword evidence="3" id="KW-0597">Phosphoprotein</keyword>
<keyword evidence="5" id="KW-0418">Kinase</keyword>
<feature type="domain" description="Histidine kinase" evidence="9">
    <location>
        <begin position="492"/>
        <end position="593"/>
    </location>
</feature>
<dbReference type="SMART" id="SM00387">
    <property type="entry name" value="HATPase_c"/>
    <property type="match status" value="1"/>
</dbReference>
<feature type="transmembrane region" description="Helical" evidence="8">
    <location>
        <begin position="35"/>
        <end position="59"/>
    </location>
</feature>
<dbReference type="CDD" id="cd00075">
    <property type="entry name" value="HATPase"/>
    <property type="match status" value="1"/>
</dbReference>
<evidence type="ECO:0000256" key="1">
    <source>
        <dbReference type="ARBA" id="ARBA00000085"/>
    </source>
</evidence>
<accession>A0ABV9WEA6</accession>
<feature type="region of interest" description="Disordered" evidence="7">
    <location>
        <begin position="651"/>
        <end position="688"/>
    </location>
</feature>
<dbReference type="InterPro" id="IPR036890">
    <property type="entry name" value="HATPase_C_sf"/>
</dbReference>
<dbReference type="Gene3D" id="3.30.565.10">
    <property type="entry name" value="Histidine kinase-like ATPase, C-terminal domain"/>
    <property type="match status" value="1"/>
</dbReference>
<dbReference type="InterPro" id="IPR013587">
    <property type="entry name" value="Nitrate/nitrite_sensing"/>
</dbReference>
<evidence type="ECO:0000256" key="2">
    <source>
        <dbReference type="ARBA" id="ARBA00012438"/>
    </source>
</evidence>
<dbReference type="Pfam" id="PF08376">
    <property type="entry name" value="NIT"/>
    <property type="match status" value="1"/>
</dbReference>
<dbReference type="InterPro" id="IPR050980">
    <property type="entry name" value="2C_sensor_his_kinase"/>
</dbReference>
<reference evidence="11" key="1">
    <citation type="journal article" date="2019" name="Int. J. Syst. Evol. Microbiol.">
        <title>The Global Catalogue of Microorganisms (GCM) 10K type strain sequencing project: providing services to taxonomists for standard genome sequencing and annotation.</title>
        <authorList>
            <consortium name="The Broad Institute Genomics Platform"/>
            <consortium name="The Broad Institute Genome Sequencing Center for Infectious Disease"/>
            <person name="Wu L."/>
            <person name="Ma J."/>
        </authorList>
    </citation>
    <scope>NUCLEOTIDE SEQUENCE [LARGE SCALE GENOMIC DNA]</scope>
    <source>
        <strain evidence="11">CGMCC 4.7152</strain>
    </source>
</reference>
<evidence type="ECO:0000313" key="10">
    <source>
        <dbReference type="EMBL" id="MFC5005626.1"/>
    </source>
</evidence>
<dbReference type="PROSITE" id="PS50109">
    <property type="entry name" value="HIS_KIN"/>
    <property type="match status" value="1"/>
</dbReference>
<keyword evidence="8" id="KW-0472">Membrane</keyword>
<dbReference type="PANTHER" id="PTHR44936:SF9">
    <property type="entry name" value="SENSOR PROTEIN CREC"/>
    <property type="match status" value="1"/>
</dbReference>
<evidence type="ECO:0000256" key="3">
    <source>
        <dbReference type="ARBA" id="ARBA00022553"/>
    </source>
</evidence>
<organism evidence="10 11">
    <name type="scientific">Dactylosporangium cerinum</name>
    <dbReference type="NCBI Taxonomy" id="1434730"/>
    <lineage>
        <taxon>Bacteria</taxon>
        <taxon>Bacillati</taxon>
        <taxon>Actinomycetota</taxon>
        <taxon>Actinomycetes</taxon>
        <taxon>Micromonosporales</taxon>
        <taxon>Micromonosporaceae</taxon>
        <taxon>Dactylosporangium</taxon>
    </lineage>
</organism>
<evidence type="ECO:0000256" key="4">
    <source>
        <dbReference type="ARBA" id="ARBA00022679"/>
    </source>
</evidence>
<keyword evidence="11" id="KW-1185">Reference proteome</keyword>
<dbReference type="EMBL" id="JBHSIU010000085">
    <property type="protein sequence ID" value="MFC5005626.1"/>
    <property type="molecule type" value="Genomic_DNA"/>
</dbReference>
<evidence type="ECO:0000313" key="11">
    <source>
        <dbReference type="Proteomes" id="UP001595912"/>
    </source>
</evidence>
<sequence>MRKPNREAVGVVADAAPVRRRRGVTIADIPVAGKLALILVLPLAGLLGLAGVAASVYAAQSGRIGDLRGAVAAGTEAGRVTDGLQRERLALARLLSADGSRDAFATEAAGTDTAVARFRAAAAHVDGGAALARAVDGLDGLAVLRARVADTSGQLVLLGYRQLIADLVAFQQGIAERPAPPAVAAAIRAAGWLAEAREELALAQLGTFRAVAAGELTPAERDEVVAHRAAAAGAFERFAAAATPAWRAQLAGLSLDVERPGPVPATATEATRTSLTQLDGLRDLADRVAADNAAAVTDARDRQNRTIILGLAAVLLVAAAAVWLAVAVGRSQRRGLRALLQAPAAEIAAGGRDEIGRVTEAFNAVRREAARAAAEQAALRTGMSGAYADLARRSARLADALLERLDDVERDEADPDRLAALFAVDHLATLLRHDNHSLLVLAGAGTAREHPAPVPLLDVLRAAQSQIEAYQRVEYGRVDDDVAVEPAAVDGVVHLLAELLDNAARHSPADRPVVVEARHTGDGAVMHVADHGPGVDPARLEELNGRLTDPAPFGPRPGLTVVARLAARHGLDVTILSSPHGGLVAAVRLPPALIVSALPVVPPVSARPLPPRVLERSPALPGAEPMDIPHPRKDGGRLPAVRAGVTADGPTVEARAFDGDPPRRTVEPGPAPVSAPGPAPVSAPVEPDDVSDLLSTYQHAIGRFDAVAVPVNQEGHATS</sequence>
<dbReference type="InterPro" id="IPR005467">
    <property type="entry name" value="His_kinase_dom"/>
</dbReference>
<evidence type="ECO:0000259" key="9">
    <source>
        <dbReference type="PROSITE" id="PS50109"/>
    </source>
</evidence>